<accession>A0A2G1QNJ5</accession>
<dbReference type="Pfam" id="PF02687">
    <property type="entry name" value="FtsX"/>
    <property type="match status" value="2"/>
</dbReference>
<keyword evidence="6 7" id="KW-0472">Membrane</keyword>
<evidence type="ECO:0000256" key="6">
    <source>
        <dbReference type="ARBA" id="ARBA00023136"/>
    </source>
</evidence>
<protein>
    <submittedName>
        <fullName evidence="9">Peptide ABC transporter permease</fullName>
    </submittedName>
</protein>
<feature type="transmembrane region" description="Helical" evidence="7">
    <location>
        <begin position="714"/>
        <end position="736"/>
    </location>
</feature>
<feature type="domain" description="ABC3 transporter permease C-terminal" evidence="8">
    <location>
        <begin position="664"/>
        <end position="780"/>
    </location>
</feature>
<gene>
    <name evidence="9" type="ORF">CSC94_11070</name>
</gene>
<reference evidence="9 10" key="1">
    <citation type="submission" date="2017-10" db="EMBL/GenBank/DDBJ databases">
        <title>Sedimentibacterium mangrovi gen. nov., sp. nov., a novel member of family Phyllobacteriacea isolated from mangrove sediment.</title>
        <authorList>
            <person name="Liao H."/>
            <person name="Tian Y."/>
        </authorList>
    </citation>
    <scope>NUCLEOTIDE SEQUENCE [LARGE SCALE GENOMIC DNA]</scope>
    <source>
        <strain evidence="9 10">X9-2-2</strain>
    </source>
</reference>
<evidence type="ECO:0000259" key="8">
    <source>
        <dbReference type="Pfam" id="PF02687"/>
    </source>
</evidence>
<keyword evidence="3" id="KW-1003">Cell membrane</keyword>
<dbReference type="PANTHER" id="PTHR30489:SF0">
    <property type="entry name" value="LIPOPROTEIN-RELEASING SYSTEM TRANSMEMBRANE PROTEIN LOLE"/>
    <property type="match status" value="1"/>
</dbReference>
<feature type="transmembrane region" description="Helical" evidence="7">
    <location>
        <begin position="434"/>
        <end position="455"/>
    </location>
</feature>
<evidence type="ECO:0000256" key="1">
    <source>
        <dbReference type="ARBA" id="ARBA00004651"/>
    </source>
</evidence>
<sequence length="790" mass="85479">MVSLAMLDRKVVRDLTRLWAQVLAIALVMACGVMTIVLAVGAYRSLDETRHTYYDRYRFGHVFATANRAPLSLGREISRIDGVASVGLRIVEPAVLDIPGMAVPASGIAISLPVTGEPPVNALYLRSGRLPRPDAPREIAVDERFAKAHGFHPGDSFAAVLGGHKLTLTITAIVLSPEYVYAIGPGDMVPDDRRFAVFWMPRKAMEGLFDMTGAFNDLSLILLRGASERRVVDAVDHLLEPYGGRGAYGRSEQISNAFLSSELTQLNAMARVIPPVFLFVSAFLVNMILSRLVALEREQIGLLKACGYSAAAIAWHYAKLVIAIALIGLAIGGSVGNWLGHGLTRLYADYFSFPFLIFRQSIDLYVMAAAVSVASAIAGAAKAIWTAVRLPPAVAMRPPAPARYRTVLGGRSGVPRLMSQLTTMALRQMVHRPLRTALTTLGVSFSVALLVTAMFSSDSIDVMIDTIFFRAERADARLTFGQEVAPEVIHDVARLPGVMRAETFRSVPVILRNAGTEKRVAITGIAPGTRLSQVLDLDGNPVAMPENGLLLTDRLARQLQARPGTLVSVELIAQGRRVVDVPVTAIVESYVGLSAHMDLAALDRLAGPGPRVSGAWIDVDASRLEALYDKVKALPALGAIALQNVSRDKFRQSIGENILTMMTVYIAIAVIVAFGVVYNSARIQLSERARELASLRVLGFTRAEVSHVLLTEMAIVALAAQPLGWLIGYAFSLSVIKGFASDLFRVPFVIYPSTYAIASLVVLAAAGVSALIVRRRVNRLDMIRVLKTRE</sequence>
<feature type="transmembrane region" description="Helical" evidence="7">
    <location>
        <begin position="272"/>
        <end position="294"/>
    </location>
</feature>
<dbReference type="InterPro" id="IPR051447">
    <property type="entry name" value="Lipoprotein-release_system"/>
</dbReference>
<dbReference type="PANTHER" id="PTHR30489">
    <property type="entry name" value="LIPOPROTEIN-RELEASING SYSTEM TRANSMEMBRANE PROTEIN LOLE"/>
    <property type="match status" value="1"/>
</dbReference>
<evidence type="ECO:0000256" key="5">
    <source>
        <dbReference type="ARBA" id="ARBA00022989"/>
    </source>
</evidence>
<evidence type="ECO:0000313" key="9">
    <source>
        <dbReference type="EMBL" id="PHP67082.1"/>
    </source>
</evidence>
<keyword evidence="10" id="KW-1185">Reference proteome</keyword>
<feature type="domain" description="ABC3 transporter permease C-terminal" evidence="8">
    <location>
        <begin position="276"/>
        <end position="385"/>
    </location>
</feature>
<dbReference type="InterPro" id="IPR003838">
    <property type="entry name" value="ABC3_permease_C"/>
</dbReference>
<evidence type="ECO:0000313" key="10">
    <source>
        <dbReference type="Proteomes" id="UP000221168"/>
    </source>
</evidence>
<comment type="subcellular location">
    <subcellularLocation>
        <location evidence="1">Cell membrane</location>
        <topology evidence="1">Multi-pass membrane protein</topology>
    </subcellularLocation>
</comment>
<dbReference type="AlphaFoldDB" id="A0A2G1QNJ5"/>
<organism evidence="9 10">
    <name type="scientific">Zhengella mangrovi</name>
    <dbReference type="NCBI Taxonomy" id="1982044"/>
    <lineage>
        <taxon>Bacteria</taxon>
        <taxon>Pseudomonadati</taxon>
        <taxon>Pseudomonadota</taxon>
        <taxon>Alphaproteobacteria</taxon>
        <taxon>Hyphomicrobiales</taxon>
        <taxon>Notoacmeibacteraceae</taxon>
        <taxon>Zhengella</taxon>
    </lineage>
</organism>
<feature type="transmembrane region" description="Helical" evidence="7">
    <location>
        <begin position="748"/>
        <end position="773"/>
    </location>
</feature>
<dbReference type="EMBL" id="PDVP01000005">
    <property type="protein sequence ID" value="PHP67082.1"/>
    <property type="molecule type" value="Genomic_DNA"/>
</dbReference>
<feature type="transmembrane region" description="Helical" evidence="7">
    <location>
        <begin position="658"/>
        <end position="678"/>
    </location>
</feature>
<comment type="similarity">
    <text evidence="2">Belongs to the ABC-4 integral membrane protein family. LolC/E subfamily.</text>
</comment>
<evidence type="ECO:0000256" key="3">
    <source>
        <dbReference type="ARBA" id="ARBA00022475"/>
    </source>
</evidence>
<dbReference type="OrthoDB" id="5137249at2"/>
<name>A0A2G1QNJ5_9HYPH</name>
<feature type="transmembrane region" description="Helical" evidence="7">
    <location>
        <begin position="364"/>
        <end position="388"/>
    </location>
</feature>
<dbReference type="GO" id="GO:0098797">
    <property type="term" value="C:plasma membrane protein complex"/>
    <property type="evidence" value="ECO:0007669"/>
    <property type="project" value="TreeGrafter"/>
</dbReference>
<feature type="transmembrane region" description="Helical" evidence="7">
    <location>
        <begin position="306"/>
        <end position="331"/>
    </location>
</feature>
<evidence type="ECO:0000256" key="2">
    <source>
        <dbReference type="ARBA" id="ARBA00005236"/>
    </source>
</evidence>
<dbReference type="GO" id="GO:0044874">
    <property type="term" value="P:lipoprotein localization to outer membrane"/>
    <property type="evidence" value="ECO:0007669"/>
    <property type="project" value="TreeGrafter"/>
</dbReference>
<proteinExistence type="inferred from homology"/>
<evidence type="ECO:0000256" key="7">
    <source>
        <dbReference type="SAM" id="Phobius"/>
    </source>
</evidence>
<feature type="transmembrane region" description="Helical" evidence="7">
    <location>
        <begin position="21"/>
        <end position="43"/>
    </location>
</feature>
<keyword evidence="4 7" id="KW-0812">Transmembrane</keyword>
<evidence type="ECO:0000256" key="4">
    <source>
        <dbReference type="ARBA" id="ARBA00022692"/>
    </source>
</evidence>
<comment type="caution">
    <text evidence="9">The sequence shown here is derived from an EMBL/GenBank/DDBJ whole genome shotgun (WGS) entry which is preliminary data.</text>
</comment>
<dbReference type="Proteomes" id="UP000221168">
    <property type="component" value="Unassembled WGS sequence"/>
</dbReference>
<keyword evidence="5 7" id="KW-1133">Transmembrane helix</keyword>